<protein>
    <submittedName>
        <fullName evidence="1">NAD(P)-binding domain-containing protein</fullName>
    </submittedName>
</protein>
<dbReference type="SUPFAM" id="SSF51735">
    <property type="entry name" value="NAD(P)-binding Rossmann-fold domains"/>
    <property type="match status" value="1"/>
</dbReference>
<dbReference type="InterPro" id="IPR036291">
    <property type="entry name" value="NAD(P)-bd_dom_sf"/>
</dbReference>
<gene>
    <name evidence="1" type="ORF">GCM10023349_05770</name>
</gene>
<dbReference type="PANTHER" id="PTHR14239">
    <property type="entry name" value="DUDULIN-RELATED"/>
    <property type="match status" value="1"/>
</dbReference>
<proteinExistence type="predicted"/>
<reference evidence="2" key="1">
    <citation type="journal article" date="2019" name="Int. J. Syst. Evol. Microbiol.">
        <title>The Global Catalogue of Microorganisms (GCM) 10K type strain sequencing project: providing services to taxonomists for standard genome sequencing and annotation.</title>
        <authorList>
            <consortium name="The Broad Institute Genomics Platform"/>
            <consortium name="The Broad Institute Genome Sequencing Center for Infectious Disease"/>
            <person name="Wu L."/>
            <person name="Ma J."/>
        </authorList>
    </citation>
    <scope>NUCLEOTIDE SEQUENCE [LARGE SCALE GENOMIC DNA]</scope>
    <source>
        <strain evidence="2">JCM 18531</strain>
    </source>
</reference>
<name>A0ABP8WQW3_9ACTN</name>
<accession>A0ABP8WQW3</accession>
<dbReference type="Gene3D" id="3.40.50.720">
    <property type="entry name" value="NAD(P)-binding Rossmann-like Domain"/>
    <property type="match status" value="1"/>
</dbReference>
<dbReference type="InterPro" id="IPR051267">
    <property type="entry name" value="STEAP_metalloreductase"/>
</dbReference>
<dbReference type="EMBL" id="BAABKM010000001">
    <property type="protein sequence ID" value="GAA4693397.1"/>
    <property type="molecule type" value="Genomic_DNA"/>
</dbReference>
<comment type="caution">
    <text evidence="1">The sequence shown here is derived from an EMBL/GenBank/DDBJ whole genome shotgun (WGS) entry which is preliminary data.</text>
</comment>
<sequence length="218" mass="22773">MLGTGAVGRAVAGRLDDLGHDLTMATRDLAATAGREEHTSWAEAHADVRLVPFAGSADGADLVVNALGGDIALGVLDEVGPDLVGRVLLDLSNPLDHGHGFPPRLFVKDDDSFAEQVQRAHPEALVVKTLNTMNNTVMVDPGRLGESTTVFVSGDEPSAKATVTALLRELGHTDVIDLGGLETARGPEMFLALWVRTAVALGGSDFNIKVVRGPSLPA</sequence>
<dbReference type="Proteomes" id="UP001499974">
    <property type="component" value="Unassembled WGS sequence"/>
</dbReference>
<organism evidence="1 2">
    <name type="scientific">Nocardioides conyzicola</name>
    <dbReference type="NCBI Taxonomy" id="1651781"/>
    <lineage>
        <taxon>Bacteria</taxon>
        <taxon>Bacillati</taxon>
        <taxon>Actinomycetota</taxon>
        <taxon>Actinomycetes</taxon>
        <taxon>Propionibacteriales</taxon>
        <taxon>Nocardioidaceae</taxon>
        <taxon>Nocardioides</taxon>
    </lineage>
</organism>
<keyword evidence="2" id="KW-1185">Reference proteome</keyword>
<evidence type="ECO:0000313" key="1">
    <source>
        <dbReference type="EMBL" id="GAA4693397.1"/>
    </source>
</evidence>
<evidence type="ECO:0000313" key="2">
    <source>
        <dbReference type="Proteomes" id="UP001499974"/>
    </source>
</evidence>